<accession>B8AHZ0</accession>
<gene>
    <name evidence="2" type="ORF">OsI_07254</name>
</gene>
<proteinExistence type="predicted"/>
<evidence type="ECO:0000313" key="3">
    <source>
        <dbReference type="Proteomes" id="UP000007015"/>
    </source>
</evidence>
<dbReference type="HOGENOM" id="CLU_1985270_0_0_1"/>
<evidence type="ECO:0000313" key="2">
    <source>
        <dbReference type="EMBL" id="EEC73194.1"/>
    </source>
</evidence>
<name>B8AHZ0_ORYSI</name>
<protein>
    <submittedName>
        <fullName evidence="2">Uncharacterized protein</fullName>
    </submittedName>
</protein>
<dbReference type="EMBL" id="CM000127">
    <property type="protein sequence ID" value="EEC73194.1"/>
    <property type="molecule type" value="Genomic_DNA"/>
</dbReference>
<feature type="compositionally biased region" description="Low complexity" evidence="1">
    <location>
        <begin position="70"/>
        <end position="82"/>
    </location>
</feature>
<feature type="region of interest" description="Disordered" evidence="1">
    <location>
        <begin position="26"/>
        <end position="126"/>
    </location>
</feature>
<dbReference type="Proteomes" id="UP000007015">
    <property type="component" value="Chromosome 2"/>
</dbReference>
<keyword evidence="3" id="KW-1185">Reference proteome</keyword>
<reference evidence="2 3" key="1">
    <citation type="journal article" date="2005" name="PLoS Biol.">
        <title>The genomes of Oryza sativa: a history of duplications.</title>
        <authorList>
            <person name="Yu J."/>
            <person name="Wang J."/>
            <person name="Lin W."/>
            <person name="Li S."/>
            <person name="Li H."/>
            <person name="Zhou J."/>
            <person name="Ni P."/>
            <person name="Dong W."/>
            <person name="Hu S."/>
            <person name="Zeng C."/>
            <person name="Zhang J."/>
            <person name="Zhang Y."/>
            <person name="Li R."/>
            <person name="Xu Z."/>
            <person name="Li S."/>
            <person name="Li X."/>
            <person name="Zheng H."/>
            <person name="Cong L."/>
            <person name="Lin L."/>
            <person name="Yin J."/>
            <person name="Geng J."/>
            <person name="Li G."/>
            <person name="Shi J."/>
            <person name="Liu J."/>
            <person name="Lv H."/>
            <person name="Li J."/>
            <person name="Wang J."/>
            <person name="Deng Y."/>
            <person name="Ran L."/>
            <person name="Shi X."/>
            <person name="Wang X."/>
            <person name="Wu Q."/>
            <person name="Li C."/>
            <person name="Ren X."/>
            <person name="Wang J."/>
            <person name="Wang X."/>
            <person name="Li D."/>
            <person name="Liu D."/>
            <person name="Zhang X."/>
            <person name="Ji Z."/>
            <person name="Zhao W."/>
            <person name="Sun Y."/>
            <person name="Zhang Z."/>
            <person name="Bao J."/>
            <person name="Han Y."/>
            <person name="Dong L."/>
            <person name="Ji J."/>
            <person name="Chen P."/>
            <person name="Wu S."/>
            <person name="Liu J."/>
            <person name="Xiao Y."/>
            <person name="Bu D."/>
            <person name="Tan J."/>
            <person name="Yang L."/>
            <person name="Ye C."/>
            <person name="Zhang J."/>
            <person name="Xu J."/>
            <person name="Zhou Y."/>
            <person name="Yu Y."/>
            <person name="Zhang B."/>
            <person name="Zhuang S."/>
            <person name="Wei H."/>
            <person name="Liu B."/>
            <person name="Lei M."/>
            <person name="Yu H."/>
            <person name="Li Y."/>
            <person name="Xu H."/>
            <person name="Wei S."/>
            <person name="He X."/>
            <person name="Fang L."/>
            <person name="Zhang Z."/>
            <person name="Zhang Y."/>
            <person name="Huang X."/>
            <person name="Su Z."/>
            <person name="Tong W."/>
            <person name="Li J."/>
            <person name="Tong Z."/>
            <person name="Li S."/>
            <person name="Ye J."/>
            <person name="Wang L."/>
            <person name="Fang L."/>
            <person name="Lei T."/>
            <person name="Chen C."/>
            <person name="Chen H."/>
            <person name="Xu Z."/>
            <person name="Li H."/>
            <person name="Huang H."/>
            <person name="Zhang F."/>
            <person name="Xu H."/>
            <person name="Li N."/>
            <person name="Zhao C."/>
            <person name="Li S."/>
            <person name="Dong L."/>
            <person name="Huang Y."/>
            <person name="Li L."/>
            <person name="Xi Y."/>
            <person name="Qi Q."/>
            <person name="Li W."/>
            <person name="Zhang B."/>
            <person name="Hu W."/>
            <person name="Zhang Y."/>
            <person name="Tian X."/>
            <person name="Jiao Y."/>
            <person name="Liang X."/>
            <person name="Jin J."/>
            <person name="Gao L."/>
            <person name="Zheng W."/>
            <person name="Hao B."/>
            <person name="Liu S."/>
            <person name="Wang W."/>
            <person name="Yuan L."/>
            <person name="Cao M."/>
            <person name="McDermott J."/>
            <person name="Samudrala R."/>
            <person name="Wang J."/>
            <person name="Wong G.K."/>
            <person name="Yang H."/>
        </authorList>
    </citation>
    <scope>NUCLEOTIDE SEQUENCE [LARGE SCALE GENOMIC DNA]</scope>
    <source>
        <strain evidence="3">cv. 93-11</strain>
    </source>
</reference>
<sequence>MPHHYPICRPLSPRRQVIASPISRCQLTSSHATSPPRRHVSAPSPSSPTTEAQVVTLTDESRRSLPSVLPVTTASPISSAPPSELPHQSALPAPISPFRVASEGNATDLLRATAGTPTPAPPMTYK</sequence>
<evidence type="ECO:0000256" key="1">
    <source>
        <dbReference type="SAM" id="MobiDB-lite"/>
    </source>
</evidence>
<organism evidence="2 3">
    <name type="scientific">Oryza sativa subsp. indica</name>
    <name type="common">Rice</name>
    <dbReference type="NCBI Taxonomy" id="39946"/>
    <lineage>
        <taxon>Eukaryota</taxon>
        <taxon>Viridiplantae</taxon>
        <taxon>Streptophyta</taxon>
        <taxon>Embryophyta</taxon>
        <taxon>Tracheophyta</taxon>
        <taxon>Spermatophyta</taxon>
        <taxon>Magnoliopsida</taxon>
        <taxon>Liliopsida</taxon>
        <taxon>Poales</taxon>
        <taxon>Poaceae</taxon>
        <taxon>BOP clade</taxon>
        <taxon>Oryzoideae</taxon>
        <taxon>Oryzeae</taxon>
        <taxon>Oryzinae</taxon>
        <taxon>Oryza</taxon>
        <taxon>Oryza sativa</taxon>
    </lineage>
</organism>
<dbReference type="Gramene" id="BGIOSGA008229-TA">
    <property type="protein sequence ID" value="BGIOSGA008229-PA"/>
    <property type="gene ID" value="BGIOSGA008229"/>
</dbReference>
<dbReference type="AlphaFoldDB" id="B8AHZ0"/>
<feature type="compositionally biased region" description="Polar residues" evidence="1">
    <location>
        <begin position="49"/>
        <end position="58"/>
    </location>
</feature>